<dbReference type="Proteomes" id="UP001058974">
    <property type="component" value="Chromosome 5"/>
</dbReference>
<feature type="compositionally biased region" description="Basic and acidic residues" evidence="1">
    <location>
        <begin position="61"/>
        <end position="84"/>
    </location>
</feature>
<accession>A0A9D5AH53</accession>
<reference evidence="2 3" key="1">
    <citation type="journal article" date="2022" name="Nat. Genet.">
        <title>Improved pea reference genome and pan-genome highlight genomic features and evolutionary characteristics.</title>
        <authorList>
            <person name="Yang T."/>
            <person name="Liu R."/>
            <person name="Luo Y."/>
            <person name="Hu S."/>
            <person name="Wang D."/>
            <person name="Wang C."/>
            <person name="Pandey M.K."/>
            <person name="Ge S."/>
            <person name="Xu Q."/>
            <person name="Li N."/>
            <person name="Li G."/>
            <person name="Huang Y."/>
            <person name="Saxena R.K."/>
            <person name="Ji Y."/>
            <person name="Li M."/>
            <person name="Yan X."/>
            <person name="He Y."/>
            <person name="Liu Y."/>
            <person name="Wang X."/>
            <person name="Xiang C."/>
            <person name="Varshney R.K."/>
            <person name="Ding H."/>
            <person name="Gao S."/>
            <person name="Zong X."/>
        </authorList>
    </citation>
    <scope>NUCLEOTIDE SEQUENCE [LARGE SCALE GENOMIC DNA]</scope>
    <source>
        <strain evidence="2 3">cv. Zhongwan 6</strain>
    </source>
</reference>
<comment type="caution">
    <text evidence="2">The sequence shown here is derived from an EMBL/GenBank/DDBJ whole genome shotgun (WGS) entry which is preliminary data.</text>
</comment>
<evidence type="ECO:0000256" key="1">
    <source>
        <dbReference type="SAM" id="MobiDB-lite"/>
    </source>
</evidence>
<dbReference type="Gramene" id="Psat05G0221400-T1">
    <property type="protein sequence ID" value="KAI5405350.1"/>
    <property type="gene ID" value="KIW84_052214"/>
</dbReference>
<feature type="region of interest" description="Disordered" evidence="1">
    <location>
        <begin position="44"/>
        <end position="117"/>
    </location>
</feature>
<feature type="compositionally biased region" description="Basic and acidic residues" evidence="1">
    <location>
        <begin position="92"/>
        <end position="117"/>
    </location>
</feature>
<evidence type="ECO:0000313" key="2">
    <source>
        <dbReference type="EMBL" id="KAI5405350.1"/>
    </source>
</evidence>
<gene>
    <name evidence="2" type="ORF">KIW84_052214</name>
</gene>
<protein>
    <submittedName>
        <fullName evidence="2">Uncharacterized protein</fullName>
    </submittedName>
</protein>
<name>A0A9D5AH53_PEA</name>
<dbReference type="EMBL" id="JAMSHJ010000005">
    <property type="protein sequence ID" value="KAI5405350.1"/>
    <property type="molecule type" value="Genomic_DNA"/>
</dbReference>
<sequence length="117" mass="12649">VLYLHHTSSPLLDSFNNLNIIIMGGCVSSPKDLALNEGEAPVEVPTAPENVNHGETQGAQEKTEEVAEQKQEVAEEAVEAKQEVSEAATETPEAKKEDVKAEEPKAEEKSEEPLVTL</sequence>
<evidence type="ECO:0000313" key="3">
    <source>
        <dbReference type="Proteomes" id="UP001058974"/>
    </source>
</evidence>
<proteinExistence type="predicted"/>
<dbReference type="AlphaFoldDB" id="A0A9D5AH53"/>
<organism evidence="2 3">
    <name type="scientific">Pisum sativum</name>
    <name type="common">Garden pea</name>
    <name type="synonym">Lathyrus oleraceus</name>
    <dbReference type="NCBI Taxonomy" id="3888"/>
    <lineage>
        <taxon>Eukaryota</taxon>
        <taxon>Viridiplantae</taxon>
        <taxon>Streptophyta</taxon>
        <taxon>Embryophyta</taxon>
        <taxon>Tracheophyta</taxon>
        <taxon>Spermatophyta</taxon>
        <taxon>Magnoliopsida</taxon>
        <taxon>eudicotyledons</taxon>
        <taxon>Gunneridae</taxon>
        <taxon>Pentapetalae</taxon>
        <taxon>rosids</taxon>
        <taxon>fabids</taxon>
        <taxon>Fabales</taxon>
        <taxon>Fabaceae</taxon>
        <taxon>Papilionoideae</taxon>
        <taxon>50 kb inversion clade</taxon>
        <taxon>NPAAA clade</taxon>
        <taxon>Hologalegina</taxon>
        <taxon>IRL clade</taxon>
        <taxon>Fabeae</taxon>
        <taxon>Lathyrus</taxon>
    </lineage>
</organism>
<keyword evidence="3" id="KW-1185">Reference proteome</keyword>
<feature type="non-terminal residue" evidence="2">
    <location>
        <position position="1"/>
    </location>
</feature>